<accession>A0A8I1AB06</accession>
<dbReference type="RefSeq" id="WP_181729172.1">
    <property type="nucleotide sequence ID" value="NZ_JACEIR010000001.1"/>
</dbReference>
<proteinExistence type="predicted"/>
<evidence type="ECO:0000313" key="2">
    <source>
        <dbReference type="Proteomes" id="UP000633619"/>
    </source>
</evidence>
<reference evidence="1 2" key="1">
    <citation type="submission" date="2020-12" db="EMBL/GenBank/DDBJ databases">
        <title>WGS of Thermoactinomyces spp.</title>
        <authorList>
            <person name="Cheng K."/>
        </authorList>
    </citation>
    <scope>NUCLEOTIDE SEQUENCE [LARGE SCALE GENOMIC DNA]</scope>
    <source>
        <strain evidence="2">CICC 10671\DSM 43846</strain>
    </source>
</reference>
<dbReference type="EMBL" id="JAECVW010000001">
    <property type="protein sequence ID" value="MBH8594069.1"/>
    <property type="molecule type" value="Genomic_DNA"/>
</dbReference>
<sequence length="98" mass="11847">MKNLNIQEVRRLGRDYICAVRAYYDYSFEHSYDNYADVLLDEMLEKEDIFIESALEFFRESMPEDTYQTLKRYWKSTELSLQDRLIDTLLRMAKVPVS</sequence>
<evidence type="ECO:0000313" key="1">
    <source>
        <dbReference type="EMBL" id="MBH8594069.1"/>
    </source>
</evidence>
<comment type="caution">
    <text evidence="1">The sequence shown here is derived from an EMBL/GenBank/DDBJ whole genome shotgun (WGS) entry which is preliminary data.</text>
</comment>
<evidence type="ECO:0008006" key="3">
    <source>
        <dbReference type="Google" id="ProtNLM"/>
    </source>
</evidence>
<name>A0A8I1AB06_THEIN</name>
<protein>
    <recommendedName>
        <fullName evidence="3">CdiI immunity protein domain-containing protein</fullName>
    </recommendedName>
</protein>
<organism evidence="1 2">
    <name type="scientific">Thermoactinomyces intermedius</name>
    <dbReference type="NCBI Taxonomy" id="2024"/>
    <lineage>
        <taxon>Bacteria</taxon>
        <taxon>Bacillati</taxon>
        <taxon>Bacillota</taxon>
        <taxon>Bacilli</taxon>
        <taxon>Bacillales</taxon>
        <taxon>Thermoactinomycetaceae</taxon>
        <taxon>Thermoactinomyces</taxon>
    </lineage>
</organism>
<gene>
    <name evidence="1" type="ORF">I8U20_01845</name>
</gene>
<dbReference type="Proteomes" id="UP000633619">
    <property type="component" value="Unassembled WGS sequence"/>
</dbReference>
<keyword evidence="2" id="KW-1185">Reference proteome</keyword>
<dbReference type="AlphaFoldDB" id="A0A8I1AB06"/>